<evidence type="ECO:0000259" key="7">
    <source>
        <dbReference type="PROSITE" id="PS51324"/>
    </source>
</evidence>
<dbReference type="Proteomes" id="UP000769528">
    <property type="component" value="Unassembled WGS sequence"/>
</dbReference>
<comment type="catalytic activity">
    <reaction evidence="6">
        <text>2 R'C(R)SH + O2 = R'C(R)S-S(R)CR' + H2O2</text>
        <dbReference type="Rhea" id="RHEA:17357"/>
        <dbReference type="ChEBI" id="CHEBI:15379"/>
        <dbReference type="ChEBI" id="CHEBI:16240"/>
        <dbReference type="ChEBI" id="CHEBI:16520"/>
        <dbReference type="ChEBI" id="CHEBI:17412"/>
        <dbReference type="EC" id="1.8.3.2"/>
    </reaction>
</comment>
<dbReference type="Pfam" id="PF04777">
    <property type="entry name" value="Evr1_Alr"/>
    <property type="match status" value="1"/>
</dbReference>
<dbReference type="EC" id="1.8.3.2" evidence="6"/>
<protein>
    <recommendedName>
        <fullName evidence="6">Sulfhydryl oxidase</fullName>
        <ecNumber evidence="6">1.8.3.2</ecNumber>
    </recommendedName>
</protein>
<keyword evidence="3 6" id="KW-0274">FAD</keyword>
<evidence type="ECO:0000256" key="4">
    <source>
        <dbReference type="ARBA" id="ARBA00023002"/>
    </source>
</evidence>
<dbReference type="GO" id="GO:0050660">
    <property type="term" value="F:flavin adenine dinucleotide binding"/>
    <property type="evidence" value="ECO:0007669"/>
    <property type="project" value="TreeGrafter"/>
</dbReference>
<dbReference type="PROSITE" id="PS51324">
    <property type="entry name" value="ERV_ALR"/>
    <property type="match status" value="1"/>
</dbReference>
<reference evidence="8" key="2">
    <citation type="submission" date="2021-01" db="EMBL/GenBank/DDBJ databases">
        <authorList>
            <person name="Schikora-Tamarit M.A."/>
        </authorList>
    </citation>
    <scope>NUCLEOTIDE SEQUENCE</scope>
    <source>
        <strain evidence="8">CBS6341</strain>
    </source>
</reference>
<evidence type="ECO:0000256" key="6">
    <source>
        <dbReference type="RuleBase" id="RU371123"/>
    </source>
</evidence>
<reference evidence="8" key="1">
    <citation type="journal article" date="2021" name="Open Biol.">
        <title>Shared evolutionary footprints suggest mitochondrial oxidative damage underlies multiple complex I losses in fungi.</title>
        <authorList>
            <person name="Schikora-Tamarit M.A."/>
            <person name="Marcet-Houben M."/>
            <person name="Nosek J."/>
            <person name="Gabaldon T."/>
        </authorList>
    </citation>
    <scope>NUCLEOTIDE SEQUENCE</scope>
    <source>
        <strain evidence="8">CBS6341</strain>
    </source>
</reference>
<dbReference type="Gene3D" id="1.20.120.310">
    <property type="entry name" value="ERV/ALR sulfhydryl oxidase domain"/>
    <property type="match status" value="1"/>
</dbReference>
<dbReference type="SUPFAM" id="SSF69000">
    <property type="entry name" value="FAD-dependent thiol oxidase"/>
    <property type="match status" value="1"/>
</dbReference>
<dbReference type="InterPro" id="IPR039799">
    <property type="entry name" value="ALR/ERV"/>
</dbReference>
<proteinExistence type="predicted"/>
<dbReference type="GO" id="GO:0005739">
    <property type="term" value="C:mitochondrion"/>
    <property type="evidence" value="ECO:0007669"/>
    <property type="project" value="TreeGrafter"/>
</dbReference>
<evidence type="ECO:0000313" key="9">
    <source>
        <dbReference type="Proteomes" id="UP000769528"/>
    </source>
</evidence>
<sequence length="233" mass="26738">MRALKKPLVNIIGSCIIVLTLYLLIHQTSQLQDPKPLDPNKLNTGLDTKIHKSNEKQLPSDVDLIKDDFNIDSTKLNNAETPFMPQMTNETLKAELGRSSWRLFHTILARYPETPTEYEKSTLKQYIYLFAQVYPCGDCARHFQKLLDKYPPQTINRQVASLWGCDIHNKVNDRLGKEIYDCSTILEDYDCGCGVDEELDQYDETKHSVGTQGTKIDKDHLKFELNSEDKQLG</sequence>
<dbReference type="GO" id="GO:0016971">
    <property type="term" value="F:flavin-dependent sulfhydryl oxidase activity"/>
    <property type="evidence" value="ECO:0007669"/>
    <property type="project" value="InterPro"/>
</dbReference>
<accession>A0A9P8P8G8</accession>
<evidence type="ECO:0000256" key="1">
    <source>
        <dbReference type="ARBA" id="ARBA00001974"/>
    </source>
</evidence>
<dbReference type="EMBL" id="JAEUBF010001424">
    <property type="protein sequence ID" value="KAH3666614.1"/>
    <property type="molecule type" value="Genomic_DNA"/>
</dbReference>
<comment type="caution">
    <text evidence="8">The sequence shown here is derived from an EMBL/GenBank/DDBJ whole genome shotgun (WGS) entry which is preliminary data.</text>
</comment>
<dbReference type="OrthoDB" id="59470at2759"/>
<evidence type="ECO:0000256" key="2">
    <source>
        <dbReference type="ARBA" id="ARBA00022630"/>
    </source>
</evidence>
<dbReference type="InterPro" id="IPR017905">
    <property type="entry name" value="ERV/ALR_sulphydryl_oxidase"/>
</dbReference>
<dbReference type="PANTHER" id="PTHR12645">
    <property type="entry name" value="ALR/ERV"/>
    <property type="match status" value="1"/>
</dbReference>
<comment type="cofactor">
    <cofactor evidence="1 6">
        <name>FAD</name>
        <dbReference type="ChEBI" id="CHEBI:57692"/>
    </cofactor>
</comment>
<keyword evidence="4 6" id="KW-0560">Oxidoreductase</keyword>
<dbReference type="AlphaFoldDB" id="A0A9P8P8G8"/>
<feature type="transmembrane region" description="Helical" evidence="6">
    <location>
        <begin position="7"/>
        <end position="25"/>
    </location>
</feature>
<keyword evidence="6" id="KW-0472">Membrane</keyword>
<keyword evidence="5" id="KW-1015">Disulfide bond</keyword>
<evidence type="ECO:0000256" key="3">
    <source>
        <dbReference type="ARBA" id="ARBA00022827"/>
    </source>
</evidence>
<keyword evidence="9" id="KW-1185">Reference proteome</keyword>
<dbReference type="FunFam" id="1.20.120.310:FF:000002">
    <property type="entry name" value="Sulfhydryl oxidase"/>
    <property type="match status" value="1"/>
</dbReference>
<gene>
    <name evidence="8" type="ORF">WICMUC_005598</name>
</gene>
<feature type="domain" description="ERV/ALR sulfhydryl oxidase" evidence="7">
    <location>
        <begin position="89"/>
        <end position="189"/>
    </location>
</feature>
<name>A0A9P8P8G8_9ASCO</name>
<keyword evidence="6" id="KW-0812">Transmembrane</keyword>
<evidence type="ECO:0000313" key="8">
    <source>
        <dbReference type="EMBL" id="KAH3666614.1"/>
    </source>
</evidence>
<dbReference type="PANTHER" id="PTHR12645:SF1">
    <property type="entry name" value="FAD-LINKED SULFHYDRYL OXIDASE ERV2"/>
    <property type="match status" value="1"/>
</dbReference>
<dbReference type="InterPro" id="IPR036774">
    <property type="entry name" value="ERV/ALR_sulphydryl_oxid_sf"/>
</dbReference>
<evidence type="ECO:0000256" key="5">
    <source>
        <dbReference type="ARBA" id="ARBA00023157"/>
    </source>
</evidence>
<keyword evidence="6" id="KW-1133">Transmembrane helix</keyword>
<keyword evidence="2 6" id="KW-0285">Flavoprotein</keyword>
<organism evidence="8 9">
    <name type="scientific">Wickerhamomyces mucosus</name>
    <dbReference type="NCBI Taxonomy" id="1378264"/>
    <lineage>
        <taxon>Eukaryota</taxon>
        <taxon>Fungi</taxon>
        <taxon>Dikarya</taxon>
        <taxon>Ascomycota</taxon>
        <taxon>Saccharomycotina</taxon>
        <taxon>Saccharomycetes</taxon>
        <taxon>Phaffomycetales</taxon>
        <taxon>Wickerhamomycetaceae</taxon>
        <taxon>Wickerhamomyces</taxon>
    </lineage>
</organism>